<proteinExistence type="predicted"/>
<sequence length="569" mass="65416">MPRASSVPSPSANNAPEKHQEQQQKSRSNAERVRLWHLYHTIGQHLCPVALPLESISLKNWARKTLRQTFDGHSLSLELRLYFMTLYYLVRNRADWKLAFITVNFSKSMTDKLAREAARAPATKHADLVNKRLKKLGIDARWFGVLEDYRGNLHTHCVVAYHQDDEQALKACFGHDTDLVNSGYRLQHAYKQRFKVNNKRCLSEELYNQADGRGKFRIAPVDIGSVDYISKHLEKQSRYMDAGKCRIYASKPIRSESSERYERARMKQQRITSAKTDLSSLTVHQALSYLLHGWIPGVDPEDDRRHEQHASEIDELIAWDEFRNSSPAYDWQYEEGDAELHAYLEAERWTSTEPSERDYDQIVSEATLQARHEWNARQPTEREYDQLMLEVDAFLGQRHWARCMSESAPNVSDDEVEPFAERAELTAVHADEISAEPSFTLESSTAWRPSESCLVPVISSPWSVRPDGCNEPARSSNADCSPLGLYITLQKAHRRPQGRRRRRGIARHSLDVTTRLRSTLTRYRADLVKLDAPMTPRCVGPPLRALRETPSWALIANAKPDREALSKRA</sequence>
<evidence type="ECO:0000313" key="2">
    <source>
        <dbReference type="EMBL" id="MDL0433822.1"/>
    </source>
</evidence>
<feature type="region of interest" description="Disordered" evidence="1">
    <location>
        <begin position="1"/>
        <end position="27"/>
    </location>
</feature>
<evidence type="ECO:0000313" key="3">
    <source>
        <dbReference type="Proteomes" id="UP001227964"/>
    </source>
</evidence>
<protein>
    <submittedName>
        <fullName evidence="2">Uncharacterized protein</fullName>
    </submittedName>
</protein>
<dbReference type="EMBL" id="JASSVS010000019">
    <property type="protein sequence ID" value="MDL0433822.1"/>
    <property type="molecule type" value="Genomic_DNA"/>
</dbReference>
<evidence type="ECO:0000256" key="1">
    <source>
        <dbReference type="SAM" id="MobiDB-lite"/>
    </source>
</evidence>
<keyword evidence="3" id="KW-1185">Reference proteome</keyword>
<gene>
    <name evidence="2" type="ORF">QPM17_22020</name>
</gene>
<dbReference type="Proteomes" id="UP001227964">
    <property type="component" value="Unassembled WGS sequence"/>
</dbReference>
<reference evidence="2 3" key="1">
    <citation type="submission" date="2023-06" db="EMBL/GenBank/DDBJ databases">
        <title>Marinobacter azerbaijanicus a moderately halophilic, isolated from Urmia Lake in Azerbaijan region of Iran.</title>
        <authorList>
            <person name="Sanchez-Porro C."/>
            <person name="Aghdam E.M."/>
            <person name="Saheb S.M."/>
            <person name="Tarhriz V."/>
            <person name="Kazemi E."/>
            <person name="Ammozegar M.A."/>
            <person name="Ventosa A."/>
            <person name="Hejazi M.S."/>
        </authorList>
    </citation>
    <scope>NUCLEOTIDE SEQUENCE [LARGE SCALE GENOMIC DNA]</scope>
    <source>
        <strain evidence="2 3">TBZ242</strain>
    </source>
</reference>
<dbReference type="RefSeq" id="WP_285393861.1">
    <property type="nucleotide sequence ID" value="NZ_JASSVS010000019.1"/>
</dbReference>
<name>A0ABT7II19_9GAMM</name>
<feature type="compositionally biased region" description="Basic and acidic residues" evidence="1">
    <location>
        <begin position="16"/>
        <end position="27"/>
    </location>
</feature>
<accession>A0ABT7II19</accession>
<organism evidence="2 3">
    <name type="scientific">Marinobacter azerbaijanicus</name>
    <dbReference type="NCBI Taxonomy" id="3050455"/>
    <lineage>
        <taxon>Bacteria</taxon>
        <taxon>Pseudomonadati</taxon>
        <taxon>Pseudomonadota</taxon>
        <taxon>Gammaproteobacteria</taxon>
        <taxon>Pseudomonadales</taxon>
        <taxon>Marinobacteraceae</taxon>
        <taxon>Marinobacter</taxon>
    </lineage>
</organism>
<feature type="compositionally biased region" description="Low complexity" evidence="1">
    <location>
        <begin position="1"/>
        <end position="15"/>
    </location>
</feature>
<comment type="caution">
    <text evidence="2">The sequence shown here is derived from an EMBL/GenBank/DDBJ whole genome shotgun (WGS) entry which is preliminary data.</text>
</comment>